<evidence type="ECO:0000256" key="6">
    <source>
        <dbReference type="SAM" id="SignalP"/>
    </source>
</evidence>
<dbReference type="GO" id="GO:0004252">
    <property type="term" value="F:serine-type endopeptidase activity"/>
    <property type="evidence" value="ECO:0007669"/>
    <property type="project" value="InterPro"/>
</dbReference>
<dbReference type="PROSITE" id="PS50240">
    <property type="entry name" value="TRYPSIN_DOM"/>
    <property type="match status" value="1"/>
</dbReference>
<evidence type="ECO:0000256" key="4">
    <source>
        <dbReference type="ARBA" id="ARBA00023157"/>
    </source>
</evidence>
<sequence>MKVFLLITLISLLLGIGALPGQFDIAEGEVRIVGGNASTIEQFPYIAQLHLDNEFACGACIISPKYMENIDNIILHVGTTKFDQTTTEAITLAKVYIHPMYNDTTLDYDISILLLNKDLVFGKRISSVPLPPPNVVLPAGTKAIVAGWGILISRGNLPTKLQAVALPIISNEECARRYVDSDETWVFDRNLCAGYEQGGKDACDGDSGGPLTVDGVLYGLVSSGIGCADGRYPGTYTSVSSLRSYIASVTGL</sequence>
<dbReference type="InParanoid" id="A0A7F5RI26"/>
<protein>
    <submittedName>
        <fullName evidence="9">Trypsin-7-like</fullName>
    </submittedName>
</protein>
<keyword evidence="6" id="KW-0732">Signal</keyword>
<dbReference type="RefSeq" id="XP_025835654.1">
    <property type="nucleotide sequence ID" value="XM_025979869.1"/>
</dbReference>
<dbReference type="PANTHER" id="PTHR24276:SF91">
    <property type="entry name" value="AT26814P-RELATED"/>
    <property type="match status" value="1"/>
</dbReference>
<dbReference type="Pfam" id="PF00089">
    <property type="entry name" value="Trypsin"/>
    <property type="match status" value="1"/>
</dbReference>
<dbReference type="GO" id="GO:0006508">
    <property type="term" value="P:proteolysis"/>
    <property type="evidence" value="ECO:0007669"/>
    <property type="project" value="UniProtKB-KW"/>
</dbReference>
<dbReference type="CDD" id="cd00190">
    <property type="entry name" value="Tryp_SPc"/>
    <property type="match status" value="1"/>
</dbReference>
<dbReference type="AlphaFoldDB" id="A0A7F5RI26"/>
<dbReference type="Gene3D" id="2.40.10.10">
    <property type="entry name" value="Trypsin-like serine proteases"/>
    <property type="match status" value="1"/>
</dbReference>
<dbReference type="PANTHER" id="PTHR24276">
    <property type="entry name" value="POLYSERASE-RELATED"/>
    <property type="match status" value="1"/>
</dbReference>
<dbReference type="InterPro" id="IPR043504">
    <property type="entry name" value="Peptidase_S1_PA_chymotrypsin"/>
</dbReference>
<feature type="domain" description="Peptidase S1" evidence="7">
    <location>
        <begin position="32"/>
        <end position="251"/>
    </location>
</feature>
<dbReference type="InterPro" id="IPR033116">
    <property type="entry name" value="TRYPSIN_SER"/>
</dbReference>
<dbReference type="Proteomes" id="UP000192223">
    <property type="component" value="Unplaced"/>
</dbReference>
<dbReference type="SMART" id="SM00020">
    <property type="entry name" value="Tryp_SPc"/>
    <property type="match status" value="1"/>
</dbReference>
<dbReference type="InterPro" id="IPR009003">
    <property type="entry name" value="Peptidase_S1_PA"/>
</dbReference>
<evidence type="ECO:0000256" key="1">
    <source>
        <dbReference type="ARBA" id="ARBA00022670"/>
    </source>
</evidence>
<accession>A0A7F5RI26</accession>
<dbReference type="InterPro" id="IPR001254">
    <property type="entry name" value="Trypsin_dom"/>
</dbReference>
<keyword evidence="1" id="KW-0645">Protease</keyword>
<organism evidence="8 9">
    <name type="scientific">Agrilus planipennis</name>
    <name type="common">Emerald ash borer</name>
    <name type="synonym">Agrilus marcopoli</name>
    <dbReference type="NCBI Taxonomy" id="224129"/>
    <lineage>
        <taxon>Eukaryota</taxon>
        <taxon>Metazoa</taxon>
        <taxon>Ecdysozoa</taxon>
        <taxon>Arthropoda</taxon>
        <taxon>Hexapoda</taxon>
        <taxon>Insecta</taxon>
        <taxon>Pterygota</taxon>
        <taxon>Neoptera</taxon>
        <taxon>Endopterygota</taxon>
        <taxon>Coleoptera</taxon>
        <taxon>Polyphaga</taxon>
        <taxon>Elateriformia</taxon>
        <taxon>Buprestoidea</taxon>
        <taxon>Buprestidae</taxon>
        <taxon>Agrilinae</taxon>
        <taxon>Agrilus</taxon>
    </lineage>
</organism>
<evidence type="ECO:0000256" key="3">
    <source>
        <dbReference type="ARBA" id="ARBA00022825"/>
    </source>
</evidence>
<proteinExistence type="inferred from homology"/>
<dbReference type="SUPFAM" id="SSF50494">
    <property type="entry name" value="Trypsin-like serine proteases"/>
    <property type="match status" value="1"/>
</dbReference>
<feature type="chain" id="PRO_5028914445" evidence="6">
    <location>
        <begin position="19"/>
        <end position="252"/>
    </location>
</feature>
<evidence type="ECO:0000313" key="9">
    <source>
        <dbReference type="RefSeq" id="XP_025835654.1"/>
    </source>
</evidence>
<gene>
    <name evidence="9" type="primary">LOC108733894</name>
</gene>
<dbReference type="GeneID" id="108733894"/>
<dbReference type="KEGG" id="apln:108733894"/>
<comment type="similarity">
    <text evidence="5">Belongs to the peptidase S1 family. CLIP subfamily.</text>
</comment>
<dbReference type="PROSITE" id="PS00135">
    <property type="entry name" value="TRYPSIN_SER"/>
    <property type="match status" value="1"/>
</dbReference>
<evidence type="ECO:0000313" key="8">
    <source>
        <dbReference type="Proteomes" id="UP000192223"/>
    </source>
</evidence>
<dbReference type="OrthoDB" id="10059102at2759"/>
<keyword evidence="2" id="KW-0378">Hydrolase</keyword>
<keyword evidence="4" id="KW-1015">Disulfide bond</keyword>
<feature type="signal peptide" evidence="6">
    <location>
        <begin position="1"/>
        <end position="18"/>
    </location>
</feature>
<dbReference type="PRINTS" id="PR00722">
    <property type="entry name" value="CHYMOTRYPSIN"/>
</dbReference>
<dbReference type="InterPro" id="IPR001314">
    <property type="entry name" value="Peptidase_S1A"/>
</dbReference>
<reference evidence="9" key="1">
    <citation type="submission" date="2025-08" db="UniProtKB">
        <authorList>
            <consortium name="RefSeq"/>
        </authorList>
    </citation>
    <scope>IDENTIFICATION</scope>
    <source>
        <tissue evidence="9">Entire body</tissue>
    </source>
</reference>
<evidence type="ECO:0000259" key="7">
    <source>
        <dbReference type="PROSITE" id="PS50240"/>
    </source>
</evidence>
<name>A0A7F5RI26_AGRPL</name>
<keyword evidence="8" id="KW-1185">Reference proteome</keyword>
<dbReference type="InterPro" id="IPR050430">
    <property type="entry name" value="Peptidase_S1"/>
</dbReference>
<dbReference type="FunFam" id="2.40.10.10:FF:000002">
    <property type="entry name" value="Transmembrane protease serine"/>
    <property type="match status" value="1"/>
</dbReference>
<evidence type="ECO:0000256" key="5">
    <source>
        <dbReference type="ARBA" id="ARBA00024195"/>
    </source>
</evidence>
<keyword evidence="3" id="KW-0720">Serine protease</keyword>
<evidence type="ECO:0000256" key="2">
    <source>
        <dbReference type="ARBA" id="ARBA00022801"/>
    </source>
</evidence>